<dbReference type="CDD" id="cd00761">
    <property type="entry name" value="Glyco_tranf_GTA_type"/>
    <property type="match status" value="1"/>
</dbReference>
<dbReference type="PANTHER" id="PTHR22916:SF3">
    <property type="entry name" value="UDP-GLCNAC:BETAGAL BETA-1,3-N-ACETYLGLUCOSAMINYLTRANSFERASE-LIKE PROTEIN 1"/>
    <property type="match status" value="1"/>
</dbReference>
<dbReference type="Proteomes" id="UP001597183">
    <property type="component" value="Unassembled WGS sequence"/>
</dbReference>
<dbReference type="Pfam" id="PF00535">
    <property type="entry name" value="Glycos_transf_2"/>
    <property type="match status" value="1"/>
</dbReference>
<dbReference type="EMBL" id="JBHTMK010000052">
    <property type="protein sequence ID" value="MFD1371576.1"/>
    <property type="molecule type" value="Genomic_DNA"/>
</dbReference>
<evidence type="ECO:0000313" key="2">
    <source>
        <dbReference type="EMBL" id="MFD1371576.1"/>
    </source>
</evidence>
<comment type="caution">
    <text evidence="2">The sequence shown here is derived from an EMBL/GenBank/DDBJ whole genome shotgun (WGS) entry which is preliminary data.</text>
</comment>
<keyword evidence="2" id="KW-0808">Transferase</keyword>
<keyword evidence="3" id="KW-1185">Reference proteome</keyword>
<accession>A0ABW4AL43</accession>
<sequence length="743" mass="83023">MFTAVIPRLSIVVPFYDVERYFGPCLDSLARQTFRDFEVVLVDDGSRDGSAAIAREWCERDSRFRMISQENRGMGPARNAGIELARGEYLTFVDSDDLVPRHAYELLVGSLDRTSSSLAGGNARRFNNTSGVRQSYVHRLSYGTDRPATHVTEWPELAIDRMVWNKVYRRTFWDQFRYEFPAMRYEDWPVALKAHLDAVTVDCVAAPTYYWRERESGESVTQLKFQFGNLEDRVRSAEMILDMVDRRAPELRWKVHRHLTLIDLATVVQAFGSAPDHELEAVLALGRRLTGRLDPEAFVGASAIERLEYHGLQSGDVELLQRIARYRADGGRPSAAPAERHPVLPWRYRARGLPETPGTPPDVHRLSRGDLELRAAATNLIWDHDALLVSGTAVIDHLPPGADDTLRIALLAGLRETPLTVDRHPVRDRGGEQRLIGFTARVPRELLAAMPAKREAVRLIATLRTGSVRRRSLLRMNMQYPVGDRIGDAWFQPVKASDGRLLIRRMRGEIELTAADADGGALVLTGRMPPGVTASELVLSRAARELRAPLETGPGDLFTVRIPVAEVVDATSPDDPFLGRTLLVPKIGEALILITGLTGAVSVQQGDRLLTVARSPGQYLNLVEMPARVTAARVHVDGWSVTVEGPRWAGVDYERIVWRRFLPNSDDPVDAVCRITFDGDRWQARIDLDDLGPAEDADWTLFAAGDGLPYAIQAETFALTSLPRALDRHRLYARAGTLHLEKN</sequence>
<name>A0ABW4AL43_9ACTN</name>
<dbReference type="InterPro" id="IPR029044">
    <property type="entry name" value="Nucleotide-diphossugar_trans"/>
</dbReference>
<dbReference type="SUPFAM" id="SSF53448">
    <property type="entry name" value="Nucleotide-diphospho-sugar transferases"/>
    <property type="match status" value="1"/>
</dbReference>
<organism evidence="2 3">
    <name type="scientific">Actinoplanes sichuanensis</name>
    <dbReference type="NCBI Taxonomy" id="512349"/>
    <lineage>
        <taxon>Bacteria</taxon>
        <taxon>Bacillati</taxon>
        <taxon>Actinomycetota</taxon>
        <taxon>Actinomycetes</taxon>
        <taxon>Micromonosporales</taxon>
        <taxon>Micromonosporaceae</taxon>
        <taxon>Actinoplanes</taxon>
    </lineage>
</organism>
<evidence type="ECO:0000259" key="1">
    <source>
        <dbReference type="Pfam" id="PF00535"/>
    </source>
</evidence>
<evidence type="ECO:0000313" key="3">
    <source>
        <dbReference type="Proteomes" id="UP001597183"/>
    </source>
</evidence>
<reference evidence="3" key="1">
    <citation type="journal article" date="2019" name="Int. J. Syst. Evol. Microbiol.">
        <title>The Global Catalogue of Microorganisms (GCM) 10K type strain sequencing project: providing services to taxonomists for standard genome sequencing and annotation.</title>
        <authorList>
            <consortium name="The Broad Institute Genomics Platform"/>
            <consortium name="The Broad Institute Genome Sequencing Center for Infectious Disease"/>
            <person name="Wu L."/>
            <person name="Ma J."/>
        </authorList>
    </citation>
    <scope>NUCLEOTIDE SEQUENCE [LARGE SCALE GENOMIC DNA]</scope>
    <source>
        <strain evidence="3">CCM 7526</strain>
    </source>
</reference>
<dbReference type="GO" id="GO:0016757">
    <property type="term" value="F:glycosyltransferase activity"/>
    <property type="evidence" value="ECO:0007669"/>
    <property type="project" value="UniProtKB-KW"/>
</dbReference>
<dbReference type="InterPro" id="IPR001173">
    <property type="entry name" value="Glyco_trans_2-like"/>
</dbReference>
<dbReference type="EC" id="2.4.-.-" evidence="2"/>
<proteinExistence type="predicted"/>
<gene>
    <name evidence="2" type="ORF">ACFQ5G_40120</name>
</gene>
<keyword evidence="2" id="KW-0328">Glycosyltransferase</keyword>
<feature type="domain" description="Glycosyltransferase 2-like" evidence="1">
    <location>
        <begin position="10"/>
        <end position="137"/>
    </location>
</feature>
<dbReference type="RefSeq" id="WP_317791274.1">
    <property type="nucleotide sequence ID" value="NZ_AP028461.1"/>
</dbReference>
<dbReference type="PANTHER" id="PTHR22916">
    <property type="entry name" value="GLYCOSYLTRANSFERASE"/>
    <property type="match status" value="1"/>
</dbReference>
<protein>
    <submittedName>
        <fullName evidence="2">Glycosyltransferase</fullName>
        <ecNumber evidence="2">2.4.-.-</ecNumber>
    </submittedName>
</protein>
<dbReference type="Gene3D" id="3.90.550.10">
    <property type="entry name" value="Spore Coat Polysaccharide Biosynthesis Protein SpsA, Chain A"/>
    <property type="match status" value="1"/>
</dbReference>